<dbReference type="SMART" id="SM00186">
    <property type="entry name" value="FBG"/>
    <property type="match status" value="1"/>
</dbReference>
<dbReference type="AlphaFoldDB" id="A0AAD9K1S4"/>
<keyword evidence="4" id="KW-0175">Coiled coil</keyword>
<keyword evidence="6" id="KW-0325">Glycoprotein</keyword>
<gene>
    <name evidence="10" type="ORF">LSH36_84g07012</name>
</gene>
<protein>
    <recommendedName>
        <fullName evidence="9">Fibrinogen C-terminal domain-containing protein</fullName>
    </recommendedName>
</protein>
<dbReference type="PROSITE" id="PS51257">
    <property type="entry name" value="PROKAR_LIPOPROTEIN"/>
    <property type="match status" value="1"/>
</dbReference>
<dbReference type="PANTHER" id="PTHR47221:SF6">
    <property type="entry name" value="FIBRINOGEN ALPHA CHAIN"/>
    <property type="match status" value="1"/>
</dbReference>
<dbReference type="Proteomes" id="UP001208570">
    <property type="component" value="Unassembled WGS sequence"/>
</dbReference>
<evidence type="ECO:0000313" key="10">
    <source>
        <dbReference type="EMBL" id="KAK2163184.1"/>
    </source>
</evidence>
<evidence type="ECO:0000313" key="11">
    <source>
        <dbReference type="Proteomes" id="UP001208570"/>
    </source>
</evidence>
<feature type="chain" id="PRO_5042285474" description="Fibrinogen C-terminal domain-containing protein" evidence="8">
    <location>
        <begin position="22"/>
        <end position="325"/>
    </location>
</feature>
<keyword evidence="11" id="KW-1185">Reference proteome</keyword>
<evidence type="ECO:0000256" key="7">
    <source>
        <dbReference type="SAM" id="MobiDB-lite"/>
    </source>
</evidence>
<feature type="region of interest" description="Disordered" evidence="7">
    <location>
        <begin position="41"/>
        <end position="62"/>
    </location>
</feature>
<evidence type="ECO:0000256" key="1">
    <source>
        <dbReference type="ARBA" id="ARBA00004613"/>
    </source>
</evidence>
<comment type="subcellular location">
    <subcellularLocation>
        <location evidence="1">Secreted</location>
    </subcellularLocation>
</comment>
<evidence type="ECO:0000259" key="9">
    <source>
        <dbReference type="PROSITE" id="PS51406"/>
    </source>
</evidence>
<evidence type="ECO:0000256" key="4">
    <source>
        <dbReference type="ARBA" id="ARBA00023054"/>
    </source>
</evidence>
<name>A0AAD9K1S4_9ANNE</name>
<dbReference type="InterPro" id="IPR036056">
    <property type="entry name" value="Fibrinogen-like_C"/>
</dbReference>
<accession>A0AAD9K1S4</accession>
<comment type="caution">
    <text evidence="10">The sequence shown here is derived from an EMBL/GenBank/DDBJ whole genome shotgun (WGS) entry which is preliminary data.</text>
</comment>
<proteinExistence type="predicted"/>
<dbReference type="SUPFAM" id="SSF56496">
    <property type="entry name" value="Fibrinogen C-terminal domain-like"/>
    <property type="match status" value="1"/>
</dbReference>
<evidence type="ECO:0000256" key="3">
    <source>
        <dbReference type="ARBA" id="ARBA00022729"/>
    </source>
</evidence>
<sequence length="325" mass="37010">MAEMRIIHCVVLFSVLAISCGLPTAANRRIRRLIGDPDAVNDSTGKAARRHHGQHVGDDDGEIQASRLDQLANRSTSRTVDDVDDSEMGEFLWRKIEHRVLHHLRRTEEKLMEHVEDKTSGLNQSITINYLYKVYHYLIEEVEIGKRIGEMRAGEIEKVRKIAVEQGKKIVALENSVLSLRRLLDNVTESLRSMDASRQPEGVQKDAMTSTVSPSTTAFRIRPQLPADCHEVYQLGGMKYDGDYFIKINPYLSDQPFEVCCRMVNNAGWTVIQRRRDGSVDFYQNWEEYKGGFGDPRGEFWIGNDHIYELTNQGQYSVMGGASLC</sequence>
<feature type="domain" description="Fibrinogen C-terminal" evidence="9">
    <location>
        <begin position="220"/>
        <end position="325"/>
    </location>
</feature>
<dbReference type="PROSITE" id="PS51406">
    <property type="entry name" value="FIBRINOGEN_C_2"/>
    <property type="match status" value="1"/>
</dbReference>
<evidence type="ECO:0000256" key="2">
    <source>
        <dbReference type="ARBA" id="ARBA00022525"/>
    </source>
</evidence>
<evidence type="ECO:0000256" key="6">
    <source>
        <dbReference type="ARBA" id="ARBA00023180"/>
    </source>
</evidence>
<keyword evidence="2" id="KW-0964">Secreted</keyword>
<dbReference type="InterPro" id="IPR037579">
    <property type="entry name" value="FIB_ANG-like"/>
</dbReference>
<organism evidence="10 11">
    <name type="scientific">Paralvinella palmiformis</name>
    <dbReference type="NCBI Taxonomy" id="53620"/>
    <lineage>
        <taxon>Eukaryota</taxon>
        <taxon>Metazoa</taxon>
        <taxon>Spiralia</taxon>
        <taxon>Lophotrochozoa</taxon>
        <taxon>Annelida</taxon>
        <taxon>Polychaeta</taxon>
        <taxon>Sedentaria</taxon>
        <taxon>Canalipalpata</taxon>
        <taxon>Terebellida</taxon>
        <taxon>Terebelliformia</taxon>
        <taxon>Alvinellidae</taxon>
        <taxon>Paralvinella</taxon>
    </lineage>
</organism>
<keyword evidence="5" id="KW-1015">Disulfide bond</keyword>
<dbReference type="EMBL" id="JAODUP010000084">
    <property type="protein sequence ID" value="KAK2163184.1"/>
    <property type="molecule type" value="Genomic_DNA"/>
</dbReference>
<dbReference type="GO" id="GO:0005576">
    <property type="term" value="C:extracellular region"/>
    <property type="evidence" value="ECO:0007669"/>
    <property type="project" value="UniProtKB-SubCell"/>
</dbReference>
<dbReference type="Gene3D" id="3.90.215.10">
    <property type="entry name" value="Gamma Fibrinogen, chain A, domain 1"/>
    <property type="match status" value="1"/>
</dbReference>
<keyword evidence="3 8" id="KW-0732">Signal</keyword>
<dbReference type="PANTHER" id="PTHR47221">
    <property type="entry name" value="FIBRINOGEN ALPHA CHAIN"/>
    <property type="match status" value="1"/>
</dbReference>
<feature type="signal peptide" evidence="8">
    <location>
        <begin position="1"/>
        <end position="21"/>
    </location>
</feature>
<dbReference type="InterPro" id="IPR002181">
    <property type="entry name" value="Fibrinogen_a/b/g_C_dom"/>
</dbReference>
<evidence type="ECO:0000256" key="5">
    <source>
        <dbReference type="ARBA" id="ARBA00023157"/>
    </source>
</evidence>
<evidence type="ECO:0000256" key="8">
    <source>
        <dbReference type="SAM" id="SignalP"/>
    </source>
</evidence>
<dbReference type="Pfam" id="PF00147">
    <property type="entry name" value="Fibrinogen_C"/>
    <property type="match status" value="1"/>
</dbReference>
<reference evidence="10" key="1">
    <citation type="journal article" date="2023" name="Mol. Biol. Evol.">
        <title>Third-Generation Sequencing Reveals the Adaptive Role of the Epigenome in Three Deep-Sea Polychaetes.</title>
        <authorList>
            <person name="Perez M."/>
            <person name="Aroh O."/>
            <person name="Sun Y."/>
            <person name="Lan Y."/>
            <person name="Juniper S.K."/>
            <person name="Young C.R."/>
            <person name="Angers B."/>
            <person name="Qian P.Y."/>
        </authorList>
    </citation>
    <scope>NUCLEOTIDE SEQUENCE</scope>
    <source>
        <strain evidence="10">P08H-3</strain>
    </source>
</reference>
<dbReference type="InterPro" id="IPR014716">
    <property type="entry name" value="Fibrinogen_a/b/g_C_1"/>
</dbReference>